<reference evidence="2 3" key="1">
    <citation type="journal article" date="2022" name="DNA Res.">
        <title>Genome analysis of five recently described species of the CUG-Ser clade uncovers Candida theae as a new hybrid lineage with pathogenic potential in the Candida parapsilosis species complex.</title>
        <authorList>
            <person name="Mixao V."/>
            <person name="Del Olmo V."/>
            <person name="Hegedusova E."/>
            <person name="Saus E."/>
            <person name="Pryszcz L."/>
            <person name="Cillingova A."/>
            <person name="Nosek J."/>
            <person name="Gabaldon T."/>
        </authorList>
    </citation>
    <scope>NUCLEOTIDE SEQUENCE [LARGE SCALE GENOMIC DNA]</scope>
    <source>
        <strain evidence="2 3">CBS 12239</strain>
    </source>
</reference>
<evidence type="ECO:0000256" key="1">
    <source>
        <dbReference type="SAM" id="MobiDB-lite"/>
    </source>
</evidence>
<accession>A0AAD5BKB1</accession>
<organism evidence="2 3">
    <name type="scientific">Candida theae</name>
    <dbReference type="NCBI Taxonomy" id="1198502"/>
    <lineage>
        <taxon>Eukaryota</taxon>
        <taxon>Fungi</taxon>
        <taxon>Dikarya</taxon>
        <taxon>Ascomycota</taxon>
        <taxon>Saccharomycotina</taxon>
        <taxon>Pichiomycetes</taxon>
        <taxon>Debaryomycetaceae</taxon>
        <taxon>Candida/Lodderomyces clade</taxon>
        <taxon>Candida</taxon>
    </lineage>
</organism>
<dbReference type="GeneID" id="76148182"/>
<evidence type="ECO:0000313" key="2">
    <source>
        <dbReference type="EMBL" id="KAI5968428.1"/>
    </source>
</evidence>
<proteinExistence type="predicted"/>
<feature type="compositionally biased region" description="Polar residues" evidence="1">
    <location>
        <begin position="64"/>
        <end position="73"/>
    </location>
</feature>
<dbReference type="InterPro" id="IPR036389">
    <property type="entry name" value="RNase_III_sf"/>
</dbReference>
<feature type="compositionally biased region" description="Polar residues" evidence="1">
    <location>
        <begin position="208"/>
        <end position="220"/>
    </location>
</feature>
<gene>
    <name evidence="2" type="ORF">KGF57_000122</name>
</gene>
<keyword evidence="3" id="KW-1185">Reference proteome</keyword>
<protein>
    <recommendedName>
        <fullName evidence="4">RNase III domain-containing protein</fullName>
    </recommendedName>
</protein>
<dbReference type="Gene3D" id="1.10.1520.10">
    <property type="entry name" value="Ribonuclease III domain"/>
    <property type="match status" value="1"/>
</dbReference>
<feature type="compositionally biased region" description="Polar residues" evidence="1">
    <location>
        <begin position="145"/>
        <end position="156"/>
    </location>
</feature>
<feature type="region of interest" description="Disordered" evidence="1">
    <location>
        <begin position="45"/>
        <end position="112"/>
    </location>
</feature>
<dbReference type="EMBL" id="JAIHNG010000013">
    <property type="protein sequence ID" value="KAI5968428.1"/>
    <property type="molecule type" value="Genomic_DNA"/>
</dbReference>
<feature type="compositionally biased region" description="Low complexity" evidence="1">
    <location>
        <begin position="171"/>
        <end position="192"/>
    </location>
</feature>
<dbReference type="GO" id="GO:0006396">
    <property type="term" value="P:RNA processing"/>
    <property type="evidence" value="ECO:0007669"/>
    <property type="project" value="InterPro"/>
</dbReference>
<name>A0AAD5BKB1_9ASCO</name>
<dbReference type="Proteomes" id="UP001204833">
    <property type="component" value="Unassembled WGS sequence"/>
</dbReference>
<dbReference type="GO" id="GO:0004525">
    <property type="term" value="F:ribonuclease III activity"/>
    <property type="evidence" value="ECO:0007669"/>
    <property type="project" value="InterPro"/>
</dbReference>
<sequence>MILLRKSVGAFLKNGSHFVAEGRIITSRCKSIKAPVSKKSVKLKPSLSKLEKSKNAPKARISSPIKNNHNITPHQEAKNPVLKKTNLKAGDEVKSSKQSSKDPEIKTKKPKPVFVSAEGRQIKKVKILSFVKQLSTSKLSKDVQTESVDTVNSVAKNLQRGKKPLDKRQSEPPSSNSVKSVSESRPSVSREPTNINNGLKKVPDKSEPTLSGLRSASDAQSGIPLKKTGKALPSEMNQTNATTLSPNELVASVTENRLTETESTISSKQLATNEELTPDDSRIVNPKVDSKLHKSVNWTTFLYDIFGTTSTKKVVQLVHPSRYEQRADEYSYETMKKKKALEMQRNKPNVRGFKFINYDKLIELGVGRFEFDKEEVGRELKVSVNNQHLILVHNSLIPAITIKQPECLTFRNPTGLVALEQIGRSLFFEYFVKWSLMSGFNPHQTWAKFSNECKGLQFVQLDESATILFQGLQPLNVFVAMVYLEDKDYDYAIMKFLNPLVKPQKISTGFTTQLLIDKYIPYVNAYLQAFPAPIDFNIFSQVFRPQLLHSLPIKLPAMPKLHNRELYKFAEVSLLSSRMSAFAQYPKLVLLRERLDSMGDAVLKRYSVEFMVHYSKTNLKFRWNMSDVDFINTNIVFSRLSFAYKLYRALNGHKNQESMNQIITSSNLDVANELLGDMFERMVAIEYLDDPEVCRTWIFKIYEVMLANLTKEKDSIEFFDKEKFIELYQHQLKTKTMY</sequence>
<dbReference type="AlphaFoldDB" id="A0AAD5BKB1"/>
<feature type="compositionally biased region" description="Basic and acidic residues" evidence="1">
    <location>
        <begin position="89"/>
        <end position="107"/>
    </location>
</feature>
<evidence type="ECO:0000313" key="3">
    <source>
        <dbReference type="Proteomes" id="UP001204833"/>
    </source>
</evidence>
<evidence type="ECO:0008006" key="4">
    <source>
        <dbReference type="Google" id="ProtNLM"/>
    </source>
</evidence>
<comment type="caution">
    <text evidence="2">The sequence shown here is derived from an EMBL/GenBank/DDBJ whole genome shotgun (WGS) entry which is preliminary data.</text>
</comment>
<dbReference type="RefSeq" id="XP_051611307.1">
    <property type="nucleotide sequence ID" value="XM_051750403.1"/>
</dbReference>
<feature type="region of interest" description="Disordered" evidence="1">
    <location>
        <begin position="138"/>
        <end position="239"/>
    </location>
</feature>